<dbReference type="Gene3D" id="2.30.30.290">
    <property type="entry name" value="YopX-like domains"/>
    <property type="match status" value="1"/>
</dbReference>
<proteinExistence type="predicted"/>
<dbReference type="Proteomes" id="UP001198190">
    <property type="component" value="Unassembled WGS sequence"/>
</dbReference>
<feature type="domain" description="YopX protein" evidence="1">
    <location>
        <begin position="6"/>
        <end position="116"/>
    </location>
</feature>
<dbReference type="InterPro" id="IPR023385">
    <property type="entry name" value="YopX-like_C"/>
</dbReference>
<dbReference type="InterPro" id="IPR019096">
    <property type="entry name" value="YopX_protein"/>
</dbReference>
<evidence type="ECO:0000259" key="1">
    <source>
        <dbReference type="Pfam" id="PF09643"/>
    </source>
</evidence>
<organism evidence="2 3">
    <name type="scientific">Megamonas funiformis</name>
    <dbReference type="NCBI Taxonomy" id="437897"/>
    <lineage>
        <taxon>Bacteria</taxon>
        <taxon>Bacillati</taxon>
        <taxon>Bacillota</taxon>
        <taxon>Negativicutes</taxon>
        <taxon>Selenomonadales</taxon>
        <taxon>Selenomonadaceae</taxon>
        <taxon>Megamonas</taxon>
    </lineage>
</organism>
<evidence type="ECO:0000313" key="3">
    <source>
        <dbReference type="Proteomes" id="UP001198190"/>
    </source>
</evidence>
<gene>
    <name evidence="2" type="ORF">LIY65_06515</name>
</gene>
<evidence type="ECO:0000313" key="2">
    <source>
        <dbReference type="EMBL" id="MCB6828346.1"/>
    </source>
</evidence>
<reference evidence="2" key="1">
    <citation type="submission" date="2021-10" db="EMBL/GenBank/DDBJ databases">
        <title>Collection of gut derived symbiotic bacterial strains cultured from healthy donors.</title>
        <authorList>
            <person name="Lin H."/>
            <person name="Littmann E."/>
            <person name="Claire K."/>
            <person name="Pamer E."/>
        </authorList>
    </citation>
    <scope>NUCLEOTIDE SEQUENCE</scope>
    <source>
        <strain evidence="2">MSK.7.16</strain>
    </source>
</reference>
<dbReference type="EMBL" id="JAJCGD010000014">
    <property type="protein sequence ID" value="MCB6828346.1"/>
    <property type="molecule type" value="Genomic_DNA"/>
</dbReference>
<dbReference type="Pfam" id="PF09643">
    <property type="entry name" value="YopX"/>
    <property type="match status" value="1"/>
</dbReference>
<dbReference type="AlphaFoldDB" id="A0AAW4U9N9"/>
<sequence length="122" mass="14321">MDKILFRAKEKKNNTWVYGSYIQKGDTHLILPKGQYRSKKIHLYTLGQYVTTDPYGHDVYEGDILNVDDEYLALVDFDNERRGFVLNSTTLNEPFEDSITEFYVGGNKYDNPELVEEIEKRE</sequence>
<protein>
    <submittedName>
        <fullName evidence="2">YopX family protein</fullName>
    </submittedName>
</protein>
<name>A0AAW4U9N9_9FIRM</name>
<dbReference type="SUPFAM" id="SSF159006">
    <property type="entry name" value="YopX-like"/>
    <property type="match status" value="1"/>
</dbReference>
<comment type="caution">
    <text evidence="2">The sequence shown here is derived from an EMBL/GenBank/DDBJ whole genome shotgun (WGS) entry which is preliminary data.</text>
</comment>
<accession>A0AAW4U9N9</accession>
<dbReference type="RefSeq" id="WP_227152921.1">
    <property type="nucleotide sequence ID" value="NZ_DAIQHB010000160.1"/>
</dbReference>